<proteinExistence type="predicted"/>
<feature type="region of interest" description="Disordered" evidence="1">
    <location>
        <begin position="170"/>
        <end position="220"/>
    </location>
</feature>
<name>R7VY09_COLLI</name>
<dbReference type="EMBL" id="KB376528">
    <property type="protein sequence ID" value="EMC89037.1"/>
    <property type="molecule type" value="Genomic_DNA"/>
</dbReference>
<feature type="compositionally biased region" description="Acidic residues" evidence="1">
    <location>
        <begin position="23"/>
        <end position="41"/>
    </location>
</feature>
<gene>
    <name evidence="2" type="ORF">A306_02032</name>
</gene>
<reference evidence="2" key="1">
    <citation type="journal article" date="2013" name="Science">
        <title>Genomic diversity and evolution of the head crest in the rock pigeon.</title>
        <authorList>
            <person name="Shapiro M.D."/>
            <person name="Kronenberg Z."/>
            <person name="Li C."/>
            <person name="Domyan E.T."/>
            <person name="Pan H."/>
            <person name="Campbell M."/>
            <person name="Tan H."/>
            <person name="Huff C.D."/>
            <person name="Hu H."/>
            <person name="Vickrey A.I."/>
            <person name="Nielsen S.C."/>
            <person name="Stringham S.A."/>
            <person name="Hu H."/>
            <person name="Willerslev E."/>
            <person name="Gilbert M.T."/>
            <person name="Yandell M."/>
            <person name="Zhang G."/>
            <person name="Wang J."/>
        </authorList>
    </citation>
    <scope>NUCLEOTIDE SEQUENCE [LARGE SCALE GENOMIC DNA]</scope>
    <source>
        <tissue evidence="2">Blood</tissue>
    </source>
</reference>
<organism evidence="2">
    <name type="scientific">Columba livia</name>
    <name type="common">Rock dove</name>
    <dbReference type="NCBI Taxonomy" id="8932"/>
    <lineage>
        <taxon>Eukaryota</taxon>
        <taxon>Metazoa</taxon>
        <taxon>Chordata</taxon>
        <taxon>Craniata</taxon>
        <taxon>Vertebrata</taxon>
        <taxon>Euteleostomi</taxon>
        <taxon>Archelosauria</taxon>
        <taxon>Archosauria</taxon>
        <taxon>Dinosauria</taxon>
        <taxon>Saurischia</taxon>
        <taxon>Theropoda</taxon>
        <taxon>Coelurosauria</taxon>
        <taxon>Aves</taxon>
        <taxon>Neognathae</taxon>
        <taxon>Neoaves</taxon>
        <taxon>Columbimorphae</taxon>
        <taxon>Columbiformes</taxon>
        <taxon>Columbidae</taxon>
        <taxon>Columba</taxon>
    </lineage>
</organism>
<feature type="region of interest" description="Disordered" evidence="1">
    <location>
        <begin position="1"/>
        <end position="41"/>
    </location>
</feature>
<accession>R7VY09</accession>
<evidence type="ECO:0000313" key="2">
    <source>
        <dbReference type="EMBL" id="EMC89037.1"/>
    </source>
</evidence>
<evidence type="ECO:0000256" key="1">
    <source>
        <dbReference type="SAM" id="MobiDB-lite"/>
    </source>
</evidence>
<sequence>MARDGDTAQDSPQFTTSSRDGDMAQDGDTAQDGDIVLDGDVTWDQDSDIVLNGDVTWDEDSVWDGDSARDGDNVRDKVPVQWGERPPKSPQPPLIPQFCSMSPSGDPAGGVAVMPCPWCRVPGAMCQCHVPVQCHVLVRCRVPVPYPRCSVVSRCRVPPRTPIRIRHRGFSDTDRHRPRPMERADAVDGGDRPGLRKASMSWPSSLHGTPGTGRRSSGYWRGDPLISSQYGRWDPQIIRVPDGGPPGIVPVWEMGPPQIIPVPEGGPPGVIPTLEHHPITGTGGGTPQYHPITSTGGETPPSIIPLPVLEVGPPSIIPLLVLEVGPPQYHPITSTGGGTPPASSHYQYWRWDPPVSSHYRYWRWDAPISSQYQYWRWDPPVPSPWCCGGRTGPVVAAPWGGHIPWDPVLGTVTVTPAQQQLPLHPPSLTEGPPTFFGHNHLCRRRAPVVPRWHRVPGVASFRQRHLRLR</sequence>
<feature type="compositionally biased region" description="Basic and acidic residues" evidence="1">
    <location>
        <begin position="170"/>
        <end position="194"/>
    </location>
</feature>
<feature type="compositionally biased region" description="Polar residues" evidence="1">
    <location>
        <begin position="8"/>
        <end position="18"/>
    </location>
</feature>
<dbReference type="AlphaFoldDB" id="R7VY09"/>
<feature type="region of interest" description="Disordered" evidence="1">
    <location>
        <begin position="57"/>
        <end position="93"/>
    </location>
</feature>
<feature type="compositionally biased region" description="Basic and acidic residues" evidence="1">
    <location>
        <begin position="66"/>
        <end position="78"/>
    </location>
</feature>
<protein>
    <submittedName>
        <fullName evidence="2">cAMP-specific 3',5'-cyclic phosphodiesterase 4A</fullName>
    </submittedName>
</protein>